<dbReference type="PROSITE" id="PS00139">
    <property type="entry name" value="THIOL_PROTEASE_CYS"/>
    <property type="match status" value="1"/>
</dbReference>
<dbReference type="InterPro" id="IPR000169">
    <property type="entry name" value="Pept_cys_AS"/>
</dbReference>
<dbReference type="GO" id="GO:0004197">
    <property type="term" value="F:cysteine-type endopeptidase activity"/>
    <property type="evidence" value="ECO:0007669"/>
    <property type="project" value="InterPro"/>
</dbReference>
<keyword evidence="4" id="KW-0378">Hydrolase</keyword>
<dbReference type="Gene3D" id="3.90.70.10">
    <property type="entry name" value="Cysteine proteinases"/>
    <property type="match status" value="4"/>
</dbReference>
<evidence type="ECO:0000256" key="2">
    <source>
        <dbReference type="ARBA" id="ARBA00022670"/>
    </source>
</evidence>
<sequence>MKESFAIAVSSAVFCVVFGSSHILTDEFVSLINSKATTWTARRNFENYTTEQLVKMANGVIGNSSNKLTTVFHEVRDIPDTFDSRNVWPECESIRSIRNQGEYCNKRCVPWYNKDWQNDIRHGIAAFEVTHTVEQIQHEIVINGPVAAGMVVYEDFFNYGSGKFIFIITNFKQGIYQHTHGNELGMHAVKIIGWGNENGVPYWTVANSWGTGFGEGGFFRILRGSNTADIENDSITAAFATAIAVTLCHPDIISEDFIRALNAQASTWTAKQNFENYTIDQLKSLAGLKGISRDPNFTLPVVVHDVKNVAIPNSFDARSAWAACESLRFVRDQGQCGSCWAFAAVEVMSDRLCIFSGGQSQFIFSPEELVSCCSFCGDGCSGGYLYEPFQYWQEYGIPSGGDYGSYYGCRPYTAQNGVTPRCNRQCVSSYSISFNDDLHYGVYQYTRGSLQGQHAIKILGWGTESGIPYWLVANSWGTGFGEGGFFKIPRGYNYCNIESNITAGKPYV</sequence>
<organism evidence="9 10">
    <name type="scientific">Rhamnusium bicolor</name>
    <dbReference type="NCBI Taxonomy" id="1586634"/>
    <lineage>
        <taxon>Eukaryota</taxon>
        <taxon>Metazoa</taxon>
        <taxon>Ecdysozoa</taxon>
        <taxon>Arthropoda</taxon>
        <taxon>Hexapoda</taxon>
        <taxon>Insecta</taxon>
        <taxon>Pterygota</taxon>
        <taxon>Neoptera</taxon>
        <taxon>Endopterygota</taxon>
        <taxon>Coleoptera</taxon>
        <taxon>Polyphaga</taxon>
        <taxon>Cucujiformia</taxon>
        <taxon>Chrysomeloidea</taxon>
        <taxon>Cerambycidae</taxon>
        <taxon>Lepturinae</taxon>
        <taxon>Rhagiini</taxon>
        <taxon>Rhamnusium</taxon>
    </lineage>
</organism>
<evidence type="ECO:0000256" key="7">
    <source>
        <dbReference type="ARBA" id="ARBA00023157"/>
    </source>
</evidence>
<accession>A0AAV8WXS1</accession>
<evidence type="ECO:0000313" key="10">
    <source>
        <dbReference type="Proteomes" id="UP001162156"/>
    </source>
</evidence>
<dbReference type="PRINTS" id="PR00705">
    <property type="entry name" value="PAPAIN"/>
</dbReference>
<evidence type="ECO:0000259" key="8">
    <source>
        <dbReference type="SMART" id="SM00645"/>
    </source>
</evidence>
<name>A0AAV8WXS1_9CUCU</name>
<keyword evidence="7" id="KW-1015">Disulfide bond</keyword>
<keyword evidence="2" id="KW-0645">Protease</keyword>
<proteinExistence type="inferred from homology"/>
<dbReference type="PROSITE" id="PS00640">
    <property type="entry name" value="THIOL_PROTEASE_ASN"/>
    <property type="match status" value="2"/>
</dbReference>
<gene>
    <name evidence="9" type="ORF">NQ314_016132</name>
</gene>
<feature type="domain" description="Peptidase C1A papain C-terminal" evidence="8">
    <location>
        <begin position="78"/>
        <end position="238"/>
    </location>
</feature>
<dbReference type="InterPro" id="IPR013128">
    <property type="entry name" value="Peptidase_C1A"/>
</dbReference>
<evidence type="ECO:0000256" key="3">
    <source>
        <dbReference type="ARBA" id="ARBA00022729"/>
    </source>
</evidence>
<keyword evidence="5" id="KW-0788">Thiol protease</keyword>
<dbReference type="FunFam" id="3.90.70.10:FF:000031">
    <property type="entry name" value="Cathepsin B"/>
    <property type="match status" value="1"/>
</dbReference>
<dbReference type="InterPro" id="IPR012599">
    <property type="entry name" value="Propeptide_C1A"/>
</dbReference>
<evidence type="ECO:0000313" key="9">
    <source>
        <dbReference type="EMBL" id="KAJ8931011.1"/>
    </source>
</evidence>
<evidence type="ECO:0000256" key="1">
    <source>
        <dbReference type="ARBA" id="ARBA00008455"/>
    </source>
</evidence>
<dbReference type="PANTHER" id="PTHR12411">
    <property type="entry name" value="CYSTEINE PROTEASE FAMILY C1-RELATED"/>
    <property type="match status" value="1"/>
</dbReference>
<dbReference type="InterPro" id="IPR038765">
    <property type="entry name" value="Papain-like_cys_pep_sf"/>
</dbReference>
<feature type="domain" description="Peptidase C1A papain C-terminal" evidence="8">
    <location>
        <begin position="311"/>
        <end position="505"/>
    </location>
</feature>
<keyword evidence="10" id="KW-1185">Reference proteome</keyword>
<keyword evidence="6" id="KW-0865">Zymogen</keyword>
<evidence type="ECO:0000256" key="4">
    <source>
        <dbReference type="ARBA" id="ARBA00022801"/>
    </source>
</evidence>
<comment type="similarity">
    <text evidence="1">Belongs to the peptidase C1 family.</text>
</comment>
<dbReference type="Proteomes" id="UP001162156">
    <property type="component" value="Unassembled WGS sequence"/>
</dbReference>
<dbReference type="AlphaFoldDB" id="A0AAV8WXS1"/>
<comment type="caution">
    <text evidence="9">The sequence shown here is derived from an EMBL/GenBank/DDBJ whole genome shotgun (WGS) entry which is preliminary data.</text>
</comment>
<dbReference type="InterPro" id="IPR025661">
    <property type="entry name" value="Pept_asp_AS"/>
</dbReference>
<dbReference type="InterPro" id="IPR000668">
    <property type="entry name" value="Peptidase_C1A_C"/>
</dbReference>
<keyword evidence="3" id="KW-0732">Signal</keyword>
<dbReference type="GO" id="GO:0006508">
    <property type="term" value="P:proteolysis"/>
    <property type="evidence" value="ECO:0007669"/>
    <property type="project" value="UniProtKB-KW"/>
</dbReference>
<dbReference type="PROSITE" id="PS00639">
    <property type="entry name" value="THIOL_PROTEASE_HIS"/>
    <property type="match status" value="2"/>
</dbReference>
<evidence type="ECO:0000256" key="6">
    <source>
        <dbReference type="ARBA" id="ARBA00023145"/>
    </source>
</evidence>
<reference evidence="9" key="1">
    <citation type="journal article" date="2023" name="Insect Mol. Biol.">
        <title>Genome sequencing provides insights into the evolution of gene families encoding plant cell wall-degrading enzymes in longhorned beetles.</title>
        <authorList>
            <person name="Shin N.R."/>
            <person name="Okamura Y."/>
            <person name="Kirsch R."/>
            <person name="Pauchet Y."/>
        </authorList>
    </citation>
    <scope>NUCLEOTIDE SEQUENCE</scope>
    <source>
        <strain evidence="9">RBIC_L_NR</strain>
    </source>
</reference>
<evidence type="ECO:0000256" key="5">
    <source>
        <dbReference type="ARBA" id="ARBA00022807"/>
    </source>
</evidence>
<dbReference type="Pfam" id="PF08127">
    <property type="entry name" value="Propeptide_C1"/>
    <property type="match status" value="2"/>
</dbReference>
<dbReference type="InterPro" id="IPR025660">
    <property type="entry name" value="Pept_his_AS"/>
</dbReference>
<protein>
    <recommendedName>
        <fullName evidence="8">Peptidase C1A papain C-terminal domain-containing protein</fullName>
    </recommendedName>
</protein>
<dbReference type="SMART" id="SM00645">
    <property type="entry name" value="Pept_C1"/>
    <property type="match status" value="2"/>
</dbReference>
<dbReference type="SUPFAM" id="SSF54001">
    <property type="entry name" value="Cysteine proteinases"/>
    <property type="match status" value="2"/>
</dbReference>
<dbReference type="EMBL" id="JANEYF010004487">
    <property type="protein sequence ID" value="KAJ8931011.1"/>
    <property type="molecule type" value="Genomic_DNA"/>
</dbReference>
<dbReference type="Pfam" id="PF00112">
    <property type="entry name" value="Peptidase_C1"/>
    <property type="match status" value="3"/>
</dbReference>